<evidence type="ECO:0000313" key="11">
    <source>
        <dbReference type="EMBL" id="RVU28068.1"/>
    </source>
</evidence>
<dbReference type="RefSeq" id="WP_127827223.1">
    <property type="nucleotide sequence ID" value="NZ_RZYA01000002.1"/>
</dbReference>
<dbReference type="InterPro" id="IPR006091">
    <property type="entry name" value="Acyl-CoA_Oxase/DH_mid-dom"/>
</dbReference>
<dbReference type="GO" id="GO:0003995">
    <property type="term" value="F:acyl-CoA dehydrogenase activity"/>
    <property type="evidence" value="ECO:0007669"/>
    <property type="project" value="InterPro"/>
</dbReference>
<keyword evidence="3 6" id="KW-0285">Flavoprotein</keyword>
<dbReference type="Gene3D" id="1.10.540.10">
    <property type="entry name" value="Acyl-CoA dehydrogenase/oxidase, N-terminal domain"/>
    <property type="match status" value="1"/>
</dbReference>
<evidence type="ECO:0000256" key="6">
    <source>
        <dbReference type="RuleBase" id="RU362125"/>
    </source>
</evidence>
<sequence length="385" mass="42110">MDHAHPPTPPGTASRRSGPQENWLELRTQVRRLTADWRDAGRYRPRSDAWLRSFDLDFSKELAARGLVAMTYPEEFGGGGRSHVERLAVTEELLRAGAPVAAHWIGDRQIGPAVLRHGTRELQEEILPQISSATAVFCLGMSEPEAGSDLAAVRTTGRRVRDGWRITGHKIWTSHAHRATHAYVLARTEHAARKHQGLTEFIVDMQADGVSVTPIVDLTGEHHFNEVRFDDAFVPAHRVLGRAGAGWKQVVEQLSFERGGAERVLSSYPVLVDLIAATAEAQAHELQGLLGSLTARLAVLRRMCWDVARSLDAGEAPVQQAATLKYLGNTFEHDVIDALRSTDLCRDAARDSVFGQALLASPGFGLRGGAAEVLLSVIAKQEARA</sequence>
<feature type="domain" description="Acyl-CoA dehydrogenase/oxidase C-terminal" evidence="8">
    <location>
        <begin position="244"/>
        <end position="381"/>
    </location>
</feature>
<dbReference type="PROSITE" id="PS00072">
    <property type="entry name" value="ACYL_COA_DH_1"/>
    <property type="match status" value="1"/>
</dbReference>
<comment type="caution">
    <text evidence="11">The sequence shown here is derived from an EMBL/GenBank/DDBJ whole genome shotgun (WGS) entry which is preliminary data.</text>
</comment>
<keyword evidence="12" id="KW-1185">Reference proteome</keyword>
<dbReference type="GO" id="GO:0050660">
    <property type="term" value="F:flavin adenine dinucleotide binding"/>
    <property type="evidence" value="ECO:0007669"/>
    <property type="project" value="InterPro"/>
</dbReference>
<dbReference type="InterPro" id="IPR037069">
    <property type="entry name" value="AcylCoA_DH/ox_N_sf"/>
</dbReference>
<evidence type="ECO:0000313" key="12">
    <source>
        <dbReference type="Proteomes" id="UP000283128"/>
    </source>
</evidence>
<dbReference type="Gene3D" id="1.20.140.10">
    <property type="entry name" value="Butyryl-CoA Dehydrogenase, subunit A, domain 3"/>
    <property type="match status" value="1"/>
</dbReference>
<dbReference type="SUPFAM" id="SSF56645">
    <property type="entry name" value="Acyl-CoA dehydrogenase NM domain-like"/>
    <property type="match status" value="1"/>
</dbReference>
<feature type="region of interest" description="Disordered" evidence="7">
    <location>
        <begin position="1"/>
        <end position="21"/>
    </location>
</feature>
<evidence type="ECO:0000256" key="4">
    <source>
        <dbReference type="ARBA" id="ARBA00022827"/>
    </source>
</evidence>
<evidence type="ECO:0000259" key="10">
    <source>
        <dbReference type="Pfam" id="PF02771"/>
    </source>
</evidence>
<comment type="cofactor">
    <cofactor evidence="1 6">
        <name>FAD</name>
        <dbReference type="ChEBI" id="CHEBI:57692"/>
    </cofactor>
</comment>
<dbReference type="OrthoDB" id="9770681at2"/>
<keyword evidence="4 6" id="KW-0274">FAD</keyword>
<dbReference type="AlphaFoldDB" id="A0A3S2XY52"/>
<evidence type="ECO:0000256" key="1">
    <source>
        <dbReference type="ARBA" id="ARBA00001974"/>
    </source>
</evidence>
<evidence type="ECO:0000256" key="5">
    <source>
        <dbReference type="ARBA" id="ARBA00023002"/>
    </source>
</evidence>
<feature type="domain" description="Acyl-CoA dehydrogenase/oxidase N-terminal" evidence="10">
    <location>
        <begin position="42"/>
        <end position="132"/>
    </location>
</feature>
<dbReference type="InterPro" id="IPR052161">
    <property type="entry name" value="Mycobact_Acyl-CoA_DH"/>
</dbReference>
<dbReference type="Pfam" id="PF00441">
    <property type="entry name" value="Acyl-CoA_dh_1"/>
    <property type="match status" value="1"/>
</dbReference>
<accession>A0A3S2XY52</accession>
<reference evidence="11 12" key="1">
    <citation type="submission" date="2019-01" db="EMBL/GenBank/DDBJ databases">
        <title>Genome sequences of Streptomyces and Rhizobium isolates collected from root and soil.</title>
        <authorList>
            <person name="Chhettri S."/>
            <person name="Sevigny J.L."/>
            <person name="Sen A."/>
            <person name="Ennis N."/>
            <person name="Tisa L."/>
        </authorList>
    </citation>
    <scope>NUCLEOTIDE SEQUENCE [LARGE SCALE GENOMIC DNA]</scope>
    <source>
        <strain evidence="11 12">San01</strain>
    </source>
</reference>
<proteinExistence type="inferred from homology"/>
<name>A0A3S2XY52_9ACTN</name>
<dbReference type="PANTHER" id="PTHR43292:SF4">
    <property type="entry name" value="ACYL-COA DEHYDROGENASE FADE34"/>
    <property type="match status" value="1"/>
</dbReference>
<protein>
    <submittedName>
        <fullName evidence="11">Acyl-CoA dehydrogenase</fullName>
    </submittedName>
</protein>
<dbReference type="Proteomes" id="UP000283128">
    <property type="component" value="Unassembled WGS sequence"/>
</dbReference>
<comment type="similarity">
    <text evidence="2 6">Belongs to the acyl-CoA dehydrogenase family.</text>
</comment>
<evidence type="ECO:0000259" key="9">
    <source>
        <dbReference type="Pfam" id="PF02770"/>
    </source>
</evidence>
<dbReference type="SUPFAM" id="SSF47203">
    <property type="entry name" value="Acyl-CoA dehydrogenase C-terminal domain-like"/>
    <property type="match status" value="1"/>
</dbReference>
<dbReference type="InterPro" id="IPR036250">
    <property type="entry name" value="AcylCo_DH-like_C"/>
</dbReference>
<dbReference type="Pfam" id="PF02770">
    <property type="entry name" value="Acyl-CoA_dh_M"/>
    <property type="match status" value="1"/>
</dbReference>
<dbReference type="GO" id="GO:0005886">
    <property type="term" value="C:plasma membrane"/>
    <property type="evidence" value="ECO:0007669"/>
    <property type="project" value="TreeGrafter"/>
</dbReference>
<evidence type="ECO:0000259" key="8">
    <source>
        <dbReference type="Pfam" id="PF00441"/>
    </source>
</evidence>
<organism evidence="11 12">
    <name type="scientific">Streptomyces antnestii</name>
    <dbReference type="NCBI Taxonomy" id="2494256"/>
    <lineage>
        <taxon>Bacteria</taxon>
        <taxon>Bacillati</taxon>
        <taxon>Actinomycetota</taxon>
        <taxon>Actinomycetes</taxon>
        <taxon>Kitasatosporales</taxon>
        <taxon>Streptomycetaceae</taxon>
        <taxon>Streptomyces</taxon>
    </lineage>
</organism>
<evidence type="ECO:0000256" key="2">
    <source>
        <dbReference type="ARBA" id="ARBA00009347"/>
    </source>
</evidence>
<dbReference type="InterPro" id="IPR009075">
    <property type="entry name" value="AcylCo_DH/oxidase_C"/>
</dbReference>
<dbReference type="PANTHER" id="PTHR43292">
    <property type="entry name" value="ACYL-COA DEHYDROGENASE"/>
    <property type="match status" value="1"/>
</dbReference>
<evidence type="ECO:0000256" key="3">
    <source>
        <dbReference type="ARBA" id="ARBA00022630"/>
    </source>
</evidence>
<keyword evidence="5 6" id="KW-0560">Oxidoreductase</keyword>
<dbReference type="Gene3D" id="2.40.110.10">
    <property type="entry name" value="Butyryl-CoA Dehydrogenase, subunit A, domain 2"/>
    <property type="match status" value="1"/>
</dbReference>
<dbReference type="InterPro" id="IPR006089">
    <property type="entry name" value="Acyl-CoA_DH_CS"/>
</dbReference>
<dbReference type="InterPro" id="IPR009100">
    <property type="entry name" value="AcylCoA_DH/oxidase_NM_dom_sf"/>
</dbReference>
<dbReference type="FunFam" id="2.40.110.10:FF:000011">
    <property type="entry name" value="Acyl-CoA dehydrogenase FadE34"/>
    <property type="match status" value="1"/>
</dbReference>
<dbReference type="Pfam" id="PF02771">
    <property type="entry name" value="Acyl-CoA_dh_N"/>
    <property type="match status" value="1"/>
</dbReference>
<feature type="domain" description="Acyl-CoA oxidase/dehydrogenase middle" evidence="9">
    <location>
        <begin position="138"/>
        <end position="231"/>
    </location>
</feature>
<dbReference type="InterPro" id="IPR046373">
    <property type="entry name" value="Acyl-CoA_Oxase/DH_mid-dom_sf"/>
</dbReference>
<dbReference type="InterPro" id="IPR013786">
    <property type="entry name" value="AcylCoA_DH/ox_N"/>
</dbReference>
<evidence type="ECO:0000256" key="7">
    <source>
        <dbReference type="SAM" id="MobiDB-lite"/>
    </source>
</evidence>
<gene>
    <name evidence="11" type="ORF">EOT10_07350</name>
</gene>
<feature type="compositionally biased region" description="Pro residues" evidence="7">
    <location>
        <begin position="1"/>
        <end position="10"/>
    </location>
</feature>
<dbReference type="EMBL" id="RZYA01000002">
    <property type="protein sequence ID" value="RVU28068.1"/>
    <property type="molecule type" value="Genomic_DNA"/>
</dbReference>